<evidence type="ECO:0000256" key="6">
    <source>
        <dbReference type="ARBA" id="ARBA00023136"/>
    </source>
</evidence>
<evidence type="ECO:0000256" key="1">
    <source>
        <dbReference type="ARBA" id="ARBA00004167"/>
    </source>
</evidence>
<feature type="coiled-coil region" evidence="7">
    <location>
        <begin position="139"/>
        <end position="184"/>
    </location>
</feature>
<evidence type="ECO:0000256" key="8">
    <source>
        <dbReference type="SAM" id="MobiDB-lite"/>
    </source>
</evidence>
<keyword evidence="7" id="KW-0175">Coiled coil</keyword>
<keyword evidence="6 9" id="KW-0472">Membrane</keyword>
<feature type="domain" description="AprE-like beta-barrel" evidence="10">
    <location>
        <begin position="323"/>
        <end position="420"/>
    </location>
</feature>
<feature type="region of interest" description="Disordered" evidence="8">
    <location>
        <begin position="1"/>
        <end position="24"/>
    </location>
</feature>
<protein>
    <submittedName>
        <fullName evidence="11">HlyD family secretion protein</fullName>
    </submittedName>
</protein>
<evidence type="ECO:0000256" key="5">
    <source>
        <dbReference type="ARBA" id="ARBA00022989"/>
    </source>
</evidence>
<keyword evidence="12" id="KW-1185">Reference proteome</keyword>
<dbReference type="RefSeq" id="WP_379752220.1">
    <property type="nucleotide sequence ID" value="NZ_JBHSMR010000008.1"/>
</dbReference>
<dbReference type="Gene3D" id="2.40.30.170">
    <property type="match status" value="1"/>
</dbReference>
<gene>
    <name evidence="11" type="ORF">ACFPQ5_05250</name>
</gene>
<keyword evidence="3" id="KW-0813">Transport</keyword>
<evidence type="ECO:0000256" key="4">
    <source>
        <dbReference type="ARBA" id="ARBA00022692"/>
    </source>
</evidence>
<evidence type="ECO:0000256" key="7">
    <source>
        <dbReference type="SAM" id="Coils"/>
    </source>
</evidence>
<sequence>MRDAITPSGEKTENKSSRPTNSASKTLFRQQAVEHITVRQYGTVILTRPVSHIVLTGVFMTLVSLLIAFFALFETTRKAPVQGMLVPTAGVIRVFSNQVGIIKEIRIKEGQFVREGEILFVVSSERSTANSRSTEALVSELLAQRRDSFRTELQQAKAQAGHRRTALQQRARDLQGEITRLDNQALMQQQRITLSEQTVARFAQLKSTGYISAAQLQEREAELLDQRQRLLEVERIRSATQRDLVSTQAEEQDMTVQALRDENALRRSASTLEQDLTENEARREIPIRARQSGTITAIAANLGQTVGSATSLASILPEESMLEAEMYVPSHAVGFIKPGMTAMLRYRAFPYQKFGQHPARVREVATTSVRLEELPTAAMPGAAQSEPVYRIRLALEQQSVRAYGAPMPLRSGMLVDANVMLERRKLYEWVLEPLFSISGRL</sequence>
<dbReference type="Proteomes" id="UP001596101">
    <property type="component" value="Unassembled WGS sequence"/>
</dbReference>
<organism evidence="11 12">
    <name type="scientific">Massilia suwonensis</name>
    <dbReference type="NCBI Taxonomy" id="648895"/>
    <lineage>
        <taxon>Bacteria</taxon>
        <taxon>Pseudomonadati</taxon>
        <taxon>Pseudomonadota</taxon>
        <taxon>Betaproteobacteria</taxon>
        <taxon>Burkholderiales</taxon>
        <taxon>Oxalobacteraceae</taxon>
        <taxon>Telluria group</taxon>
        <taxon>Massilia</taxon>
    </lineage>
</organism>
<accession>A0ABW0MH79</accession>
<dbReference type="InterPro" id="IPR050739">
    <property type="entry name" value="MFP"/>
</dbReference>
<evidence type="ECO:0000313" key="12">
    <source>
        <dbReference type="Proteomes" id="UP001596101"/>
    </source>
</evidence>
<evidence type="ECO:0000313" key="11">
    <source>
        <dbReference type="EMBL" id="MFC5477583.1"/>
    </source>
</evidence>
<dbReference type="PRINTS" id="PR01490">
    <property type="entry name" value="RTXTOXIND"/>
</dbReference>
<dbReference type="EMBL" id="JBHSMR010000008">
    <property type="protein sequence ID" value="MFC5477583.1"/>
    <property type="molecule type" value="Genomic_DNA"/>
</dbReference>
<dbReference type="PROSITE" id="PS00543">
    <property type="entry name" value="HLYD_FAMILY"/>
    <property type="match status" value="1"/>
</dbReference>
<comment type="caution">
    <text evidence="11">The sequence shown here is derived from an EMBL/GenBank/DDBJ whole genome shotgun (WGS) entry which is preliminary data.</text>
</comment>
<dbReference type="InterPro" id="IPR006144">
    <property type="entry name" value="Secretion_HlyD_CS"/>
</dbReference>
<keyword evidence="4 9" id="KW-0812">Transmembrane</keyword>
<dbReference type="SUPFAM" id="SSF111369">
    <property type="entry name" value="HlyD-like secretion proteins"/>
    <property type="match status" value="1"/>
</dbReference>
<dbReference type="PANTHER" id="PTHR30386">
    <property type="entry name" value="MEMBRANE FUSION SUBUNIT OF EMRAB-TOLC MULTIDRUG EFFLUX PUMP"/>
    <property type="match status" value="1"/>
</dbReference>
<comment type="subcellular location">
    <subcellularLocation>
        <location evidence="1">Membrane</location>
        <topology evidence="1">Single-pass membrane protein</topology>
    </subcellularLocation>
</comment>
<feature type="transmembrane region" description="Helical" evidence="9">
    <location>
        <begin position="53"/>
        <end position="73"/>
    </location>
</feature>
<dbReference type="Gene3D" id="2.40.50.100">
    <property type="match status" value="1"/>
</dbReference>
<evidence type="ECO:0000259" key="10">
    <source>
        <dbReference type="Pfam" id="PF26002"/>
    </source>
</evidence>
<proteinExistence type="inferred from homology"/>
<dbReference type="PANTHER" id="PTHR30386:SF28">
    <property type="entry name" value="EXPORTED PROTEIN"/>
    <property type="match status" value="1"/>
</dbReference>
<comment type="similarity">
    <text evidence="2">Belongs to the membrane fusion protein (MFP) (TC 8.A.1) family.</text>
</comment>
<reference evidence="12" key="1">
    <citation type="journal article" date="2019" name="Int. J. Syst. Evol. Microbiol.">
        <title>The Global Catalogue of Microorganisms (GCM) 10K type strain sequencing project: providing services to taxonomists for standard genome sequencing and annotation.</title>
        <authorList>
            <consortium name="The Broad Institute Genomics Platform"/>
            <consortium name="The Broad Institute Genome Sequencing Center for Infectious Disease"/>
            <person name="Wu L."/>
            <person name="Ma J."/>
        </authorList>
    </citation>
    <scope>NUCLEOTIDE SEQUENCE [LARGE SCALE GENOMIC DNA]</scope>
    <source>
        <strain evidence="12">CCUG 43111</strain>
    </source>
</reference>
<dbReference type="Pfam" id="PF26002">
    <property type="entry name" value="Beta-barrel_AprE"/>
    <property type="match status" value="1"/>
</dbReference>
<dbReference type="InterPro" id="IPR058982">
    <property type="entry name" value="Beta-barrel_AprE"/>
</dbReference>
<keyword evidence="5 9" id="KW-1133">Transmembrane helix</keyword>
<evidence type="ECO:0000256" key="3">
    <source>
        <dbReference type="ARBA" id="ARBA00022448"/>
    </source>
</evidence>
<evidence type="ECO:0000256" key="9">
    <source>
        <dbReference type="SAM" id="Phobius"/>
    </source>
</evidence>
<name>A0ABW0MH79_9BURK</name>
<evidence type="ECO:0000256" key="2">
    <source>
        <dbReference type="ARBA" id="ARBA00009477"/>
    </source>
</evidence>